<dbReference type="InterPro" id="IPR008974">
    <property type="entry name" value="TRAF-like"/>
</dbReference>
<dbReference type="Proteomes" id="UP001141552">
    <property type="component" value="Unassembled WGS sequence"/>
</dbReference>
<dbReference type="InterPro" id="IPR002083">
    <property type="entry name" value="MATH/TRAF_dom"/>
</dbReference>
<evidence type="ECO:0000313" key="3">
    <source>
        <dbReference type="EMBL" id="KAJ4832342.1"/>
    </source>
</evidence>
<keyword evidence="4" id="KW-1185">Reference proteome</keyword>
<reference evidence="3" key="1">
    <citation type="submission" date="2022-02" db="EMBL/GenBank/DDBJ databases">
        <authorList>
            <person name="Henning P.M."/>
            <person name="McCubbin A.G."/>
            <person name="Shore J.S."/>
        </authorList>
    </citation>
    <scope>NUCLEOTIDE SEQUENCE</scope>
    <source>
        <strain evidence="3">F60SS</strain>
        <tissue evidence="3">Leaves</tissue>
    </source>
</reference>
<accession>A0A9Q0FL02</accession>
<feature type="domain" description="MATH" evidence="2">
    <location>
        <begin position="47"/>
        <end position="225"/>
    </location>
</feature>
<dbReference type="PANTHER" id="PTHR46162">
    <property type="entry name" value="TRAF-LIKE FAMILY PROTEIN"/>
    <property type="match status" value="1"/>
</dbReference>
<evidence type="ECO:0000256" key="1">
    <source>
        <dbReference type="SAM" id="MobiDB-lite"/>
    </source>
</evidence>
<gene>
    <name evidence="3" type="ORF">Tsubulata_002127</name>
</gene>
<dbReference type="Pfam" id="PF00917">
    <property type="entry name" value="MATH"/>
    <property type="match status" value="1"/>
</dbReference>
<dbReference type="CDD" id="cd00121">
    <property type="entry name" value="MATH"/>
    <property type="match status" value="1"/>
</dbReference>
<dbReference type="Gene3D" id="2.60.210.10">
    <property type="entry name" value="Apoptosis, Tumor Necrosis Factor Receptor Associated Protein 2, Chain A"/>
    <property type="match status" value="3"/>
</dbReference>
<comment type="caution">
    <text evidence="3">The sequence shown here is derived from an EMBL/GenBank/DDBJ whole genome shotgun (WGS) entry which is preliminary data.</text>
</comment>
<name>A0A9Q0FL02_9ROSI</name>
<dbReference type="PANTHER" id="PTHR46162:SF2">
    <property type="entry name" value="ANKYRIN REPEAT-CONTAINING PROTEIN-RELATED"/>
    <property type="match status" value="1"/>
</dbReference>
<evidence type="ECO:0000259" key="2">
    <source>
        <dbReference type="PROSITE" id="PS50144"/>
    </source>
</evidence>
<dbReference type="SUPFAM" id="SSF49599">
    <property type="entry name" value="TRAF domain-like"/>
    <property type="match status" value="2"/>
</dbReference>
<dbReference type="AlphaFoldDB" id="A0A9Q0FL02"/>
<feature type="region of interest" description="Disordered" evidence="1">
    <location>
        <begin position="1"/>
        <end position="24"/>
    </location>
</feature>
<dbReference type="EMBL" id="JAKUCV010005153">
    <property type="protein sequence ID" value="KAJ4832342.1"/>
    <property type="molecule type" value="Genomic_DNA"/>
</dbReference>
<evidence type="ECO:0000313" key="4">
    <source>
        <dbReference type="Proteomes" id="UP001141552"/>
    </source>
</evidence>
<organism evidence="3 4">
    <name type="scientific">Turnera subulata</name>
    <dbReference type="NCBI Taxonomy" id="218843"/>
    <lineage>
        <taxon>Eukaryota</taxon>
        <taxon>Viridiplantae</taxon>
        <taxon>Streptophyta</taxon>
        <taxon>Embryophyta</taxon>
        <taxon>Tracheophyta</taxon>
        <taxon>Spermatophyta</taxon>
        <taxon>Magnoliopsida</taxon>
        <taxon>eudicotyledons</taxon>
        <taxon>Gunneridae</taxon>
        <taxon>Pentapetalae</taxon>
        <taxon>rosids</taxon>
        <taxon>fabids</taxon>
        <taxon>Malpighiales</taxon>
        <taxon>Passifloraceae</taxon>
        <taxon>Turnera</taxon>
    </lineage>
</organism>
<dbReference type="Pfam" id="PF22486">
    <property type="entry name" value="MATH_2"/>
    <property type="match status" value="1"/>
</dbReference>
<proteinExistence type="predicted"/>
<dbReference type="OrthoDB" id="192247at2759"/>
<sequence>MGSKPIDDAPVSGTKRKKYQHIKKEIDDDEEEDLHICGTNRFRKIPPTDYLFRIELFSLLLESGVERFDSMYFNSGGKKWKLSLHPGKKADVGGHISLSLAIEEPSNGTPGWEVNRRFDWMKLEWRFPNLISHNTLKDPSKGYLVNDCCVFGVEGNLLKERPFHGLKNLEMDQSSTKHYEITGKGWFEESKKNYQGWANFMRLDLIKQKESGYVVNDSIIIEAELIHISPLINT</sequence>
<reference evidence="3" key="2">
    <citation type="journal article" date="2023" name="Plants (Basel)">
        <title>Annotation of the Turnera subulata (Passifloraceae) Draft Genome Reveals the S-Locus Evolved after the Divergence of Turneroideae from Passifloroideae in a Stepwise Manner.</title>
        <authorList>
            <person name="Henning P.M."/>
            <person name="Roalson E.H."/>
            <person name="Mir W."/>
            <person name="McCubbin A.G."/>
            <person name="Shore J.S."/>
        </authorList>
    </citation>
    <scope>NUCLEOTIDE SEQUENCE</scope>
    <source>
        <strain evidence="3">F60SS</strain>
    </source>
</reference>
<dbReference type="PROSITE" id="PS50144">
    <property type="entry name" value="MATH"/>
    <property type="match status" value="1"/>
</dbReference>
<protein>
    <recommendedName>
        <fullName evidence="2">MATH domain-containing protein</fullName>
    </recommendedName>
</protein>